<reference evidence="1" key="1">
    <citation type="submission" date="2014-09" db="EMBL/GenBank/DDBJ databases">
        <authorList>
            <person name="Magalhaes I.L.F."/>
            <person name="Oliveira U."/>
            <person name="Santos F.R."/>
            <person name="Vidigal T.H.D.A."/>
            <person name="Brescovit A.D."/>
            <person name="Santos A.J."/>
        </authorList>
    </citation>
    <scope>NUCLEOTIDE SEQUENCE</scope>
    <source>
        <tissue evidence="1">Shoot tissue taken approximately 20 cm above the soil surface</tissue>
    </source>
</reference>
<dbReference type="EMBL" id="GBRH01280109">
    <property type="protein sequence ID" value="JAD17786.1"/>
    <property type="molecule type" value="Transcribed_RNA"/>
</dbReference>
<dbReference type="AlphaFoldDB" id="A0A0A8XV71"/>
<organism evidence="1">
    <name type="scientific">Arundo donax</name>
    <name type="common">Giant reed</name>
    <name type="synonym">Donax arundinaceus</name>
    <dbReference type="NCBI Taxonomy" id="35708"/>
    <lineage>
        <taxon>Eukaryota</taxon>
        <taxon>Viridiplantae</taxon>
        <taxon>Streptophyta</taxon>
        <taxon>Embryophyta</taxon>
        <taxon>Tracheophyta</taxon>
        <taxon>Spermatophyta</taxon>
        <taxon>Magnoliopsida</taxon>
        <taxon>Liliopsida</taxon>
        <taxon>Poales</taxon>
        <taxon>Poaceae</taxon>
        <taxon>PACMAD clade</taxon>
        <taxon>Arundinoideae</taxon>
        <taxon>Arundineae</taxon>
        <taxon>Arundo</taxon>
    </lineage>
</organism>
<name>A0A0A8XV71_ARUDO</name>
<accession>A0A0A8XV71</accession>
<sequence>MVYLRICIASILIHVSVYWFQLEFRLDSWGILRPLC</sequence>
<proteinExistence type="predicted"/>
<protein>
    <submittedName>
        <fullName evidence="1">Uncharacterized protein</fullName>
    </submittedName>
</protein>
<reference evidence="1" key="2">
    <citation type="journal article" date="2015" name="Data Brief">
        <title>Shoot transcriptome of the giant reed, Arundo donax.</title>
        <authorList>
            <person name="Barrero R.A."/>
            <person name="Guerrero F.D."/>
            <person name="Moolhuijzen P."/>
            <person name="Goolsby J.A."/>
            <person name="Tidwell J."/>
            <person name="Bellgard S.E."/>
            <person name="Bellgard M.I."/>
        </authorList>
    </citation>
    <scope>NUCLEOTIDE SEQUENCE</scope>
    <source>
        <tissue evidence="1">Shoot tissue taken approximately 20 cm above the soil surface</tissue>
    </source>
</reference>
<evidence type="ECO:0000313" key="1">
    <source>
        <dbReference type="EMBL" id="JAD17786.1"/>
    </source>
</evidence>